<reference evidence="3" key="1">
    <citation type="submission" date="2021-12" db="EMBL/GenBank/DDBJ databases">
        <title>Prjna785345.</title>
        <authorList>
            <person name="Rujirawat T."/>
            <person name="Krajaejun T."/>
        </authorList>
    </citation>
    <scope>NUCLEOTIDE SEQUENCE</scope>
    <source>
        <strain evidence="3">Pi057C3</strain>
    </source>
</reference>
<dbReference type="PANTHER" id="PTHR23202:SF124">
    <property type="entry name" value="C2H2-TYPE DOMAIN-CONTAINING PROTEIN-RELATED"/>
    <property type="match status" value="1"/>
</dbReference>
<feature type="compositionally biased region" description="Low complexity" evidence="2">
    <location>
        <begin position="743"/>
        <end position="779"/>
    </location>
</feature>
<evidence type="ECO:0000256" key="2">
    <source>
        <dbReference type="SAM" id="MobiDB-lite"/>
    </source>
</evidence>
<feature type="coiled-coil region" evidence="1">
    <location>
        <begin position="262"/>
        <end position="317"/>
    </location>
</feature>
<accession>A0AAD5L896</accession>
<dbReference type="EMBL" id="JAKCXM010000934">
    <property type="protein sequence ID" value="KAJ0391613.1"/>
    <property type="molecule type" value="Genomic_DNA"/>
</dbReference>
<dbReference type="Proteomes" id="UP001209570">
    <property type="component" value="Unassembled WGS sequence"/>
</dbReference>
<feature type="region of interest" description="Disordered" evidence="2">
    <location>
        <begin position="86"/>
        <end position="115"/>
    </location>
</feature>
<feature type="compositionally biased region" description="Polar residues" evidence="2">
    <location>
        <begin position="577"/>
        <end position="593"/>
    </location>
</feature>
<feature type="region of interest" description="Disordered" evidence="2">
    <location>
        <begin position="465"/>
        <end position="485"/>
    </location>
</feature>
<sequence length="860" mass="94478">MLELKAFVQETVHALEDTQLRLLSETLRVDVRGCDNRADIERIVTGLLCLDQDTSLGTFLTWLRTRDTSRSSLVAKKTTFANTFVPTVSPRRGAASPPRSPAPHQLEPSAPLGNQVKDHHLNEEISQRLQELRLLERDFKDAERSVHSGVPSFEKLKAFLLKLTRLRSMEEEVRRFFIRQSELLTERHDQMKAETLHTRSQLDFFVDGFTNLRHRHDELLEKSTQMKAENEALQETLLAMTANESHFAEILHRTLLVQLKEKEELQCQLRGAREHIDQLQGKQRELEKLISRLKQERGDAQKDAACYKRQLQRVKKKAQLAASDDPDAVYFRQQATQLRAMLQSFFTLFRESIVRDTKSAKQAVSKEVLRTVHRLLQPPTTSPVARPLEREQETIPVPQPTTAVARVISKPAVASRDLDEIVRNIVLLGGKDGDAATVAQAMSQILRYAPIDLSAVLLELRAKSPFRTPTPTPTQDATTSPETLEPPELSIANYREPLRQHIERALVARNARGALFFNWDVTPQDVNQLVSLGYPIESIIDLKPPVVTAPLRPPMLAQSNTGAAAARSAVATPAKPVTSSSKTPGSPSRATPTSGSRASPSKPPASSSSPSRPGSRPGQQRAPDSKSSSTRAGSPAKSVAAPDVAKAAIPAVKPKPTPDRRAAFAAMPFLYSQLEPVQFPEERVGQVLDVLERRRQRHATPFVQWDDTTRELNETLAMWAEEVHMMVWVEQENRRPKKPGEDASAPSSRASNAPTPGLSSSSSRTATSTSSRTGTRAAAKPAGGASPTRGRGTTPSRSSSPSRAAAAGPSKRASAPSVSPKRNSSVSPPKRSVTKPAAPSPPKTSPGKATKSASSPSRRK</sequence>
<name>A0AAD5L896_PYTIN</name>
<dbReference type="AlphaFoldDB" id="A0AAD5L896"/>
<protein>
    <submittedName>
        <fullName evidence="3">Uncharacterized protein</fullName>
    </submittedName>
</protein>
<evidence type="ECO:0000313" key="3">
    <source>
        <dbReference type="EMBL" id="KAJ0391613.1"/>
    </source>
</evidence>
<feature type="compositionally biased region" description="Low complexity" evidence="2">
    <location>
        <begin position="563"/>
        <end position="574"/>
    </location>
</feature>
<keyword evidence="1" id="KW-0175">Coiled coil</keyword>
<keyword evidence="4" id="KW-1185">Reference proteome</keyword>
<gene>
    <name evidence="3" type="ORF">P43SY_010546</name>
</gene>
<feature type="region of interest" description="Disordered" evidence="2">
    <location>
        <begin position="733"/>
        <end position="860"/>
    </location>
</feature>
<feature type="compositionally biased region" description="Low complexity" evidence="2">
    <location>
        <begin position="594"/>
        <end position="618"/>
    </location>
</feature>
<comment type="caution">
    <text evidence="3">The sequence shown here is derived from an EMBL/GenBank/DDBJ whole genome shotgun (WGS) entry which is preliminary data.</text>
</comment>
<proteinExistence type="predicted"/>
<evidence type="ECO:0000256" key="1">
    <source>
        <dbReference type="SAM" id="Coils"/>
    </source>
</evidence>
<feature type="region of interest" description="Disordered" evidence="2">
    <location>
        <begin position="559"/>
        <end position="643"/>
    </location>
</feature>
<organism evidence="3 4">
    <name type="scientific">Pythium insidiosum</name>
    <name type="common">Pythiosis disease agent</name>
    <dbReference type="NCBI Taxonomy" id="114742"/>
    <lineage>
        <taxon>Eukaryota</taxon>
        <taxon>Sar</taxon>
        <taxon>Stramenopiles</taxon>
        <taxon>Oomycota</taxon>
        <taxon>Peronosporomycetes</taxon>
        <taxon>Pythiales</taxon>
        <taxon>Pythiaceae</taxon>
        <taxon>Pythium</taxon>
    </lineage>
</organism>
<feature type="compositionally biased region" description="Low complexity" evidence="2">
    <location>
        <begin position="786"/>
        <end position="817"/>
    </location>
</feature>
<dbReference type="PANTHER" id="PTHR23202">
    <property type="entry name" value="WASP INTERACTING PROTEIN-RELATED"/>
    <property type="match status" value="1"/>
</dbReference>
<evidence type="ECO:0000313" key="4">
    <source>
        <dbReference type="Proteomes" id="UP001209570"/>
    </source>
</evidence>